<feature type="compositionally biased region" description="Polar residues" evidence="2">
    <location>
        <begin position="248"/>
        <end position="260"/>
    </location>
</feature>
<dbReference type="InterPro" id="IPR036514">
    <property type="entry name" value="SGNH_hydro_sf"/>
</dbReference>
<dbReference type="PANTHER" id="PTHR45648:SF22">
    <property type="entry name" value="GDSL LIPASE_ACYLHYDROLASE FAMILY PROTEIN (AFU_ORTHOLOGUE AFUA_4G14700)"/>
    <property type="match status" value="1"/>
</dbReference>
<proteinExistence type="predicted"/>
<accession>A0ABP1DAY8</accession>
<feature type="region of interest" description="Disordered" evidence="2">
    <location>
        <begin position="241"/>
        <end position="260"/>
    </location>
</feature>
<dbReference type="Proteomes" id="UP001497453">
    <property type="component" value="Chromosome 3"/>
</dbReference>
<dbReference type="SUPFAM" id="SSF52266">
    <property type="entry name" value="SGNH hydrolase"/>
    <property type="match status" value="1"/>
</dbReference>
<evidence type="ECO:0000313" key="4">
    <source>
        <dbReference type="Proteomes" id="UP001497453"/>
    </source>
</evidence>
<dbReference type="Gene3D" id="3.40.50.1110">
    <property type="entry name" value="SGNH hydrolase"/>
    <property type="match status" value="1"/>
</dbReference>
<protein>
    <recommendedName>
        <fullName evidence="5">Carbohydrate esterase family 16 protein</fullName>
    </recommendedName>
</protein>
<evidence type="ECO:0000256" key="2">
    <source>
        <dbReference type="SAM" id="MobiDB-lite"/>
    </source>
</evidence>
<keyword evidence="1" id="KW-0378">Hydrolase</keyword>
<reference evidence="4" key="1">
    <citation type="submission" date="2024-04" db="EMBL/GenBank/DDBJ databases">
        <authorList>
            <person name="Shaw F."/>
            <person name="Minotto A."/>
        </authorList>
    </citation>
    <scope>NUCLEOTIDE SEQUENCE [LARGE SCALE GENOMIC DNA]</scope>
</reference>
<gene>
    <name evidence="3" type="ORF">GFSPODELE1_LOCUS4891</name>
</gene>
<keyword evidence="4" id="KW-1185">Reference proteome</keyword>
<dbReference type="InterPro" id="IPR051058">
    <property type="entry name" value="GDSL_Est/Lipase"/>
</dbReference>
<sequence>MQQQIYSHWHGYQNISHLVIFGDSYSDVGYRSSSMLHPSEEHPLGVVFPGYSWAEDHKPNWIQRHFIPKVGQKPDWAPWSSDDTLFITWVGINDCAFIATEKNIRDSMDKLFEQQDHLYVLGARNFLFIDVPPIHRSPAVPVGRAESTSLINKLWNQILREAVTHFTSTHPDATAFIYSSYNLFTRILDDPVAYGFQLEDRRKRGGRIWKDHIHPKTRVHQEIARDVSAFLEAQPAFGNGDVAESQLPGATQQSDIQATS</sequence>
<dbReference type="PANTHER" id="PTHR45648">
    <property type="entry name" value="GDSL LIPASE/ACYLHYDROLASE FAMILY PROTEIN (AFU_ORTHOLOGUE AFUA_4G14700)"/>
    <property type="match status" value="1"/>
</dbReference>
<name>A0ABP1DAY8_9APHY</name>
<organism evidence="3 4">
    <name type="scientific">Somion occarium</name>
    <dbReference type="NCBI Taxonomy" id="3059160"/>
    <lineage>
        <taxon>Eukaryota</taxon>
        <taxon>Fungi</taxon>
        <taxon>Dikarya</taxon>
        <taxon>Basidiomycota</taxon>
        <taxon>Agaricomycotina</taxon>
        <taxon>Agaricomycetes</taxon>
        <taxon>Polyporales</taxon>
        <taxon>Cerrenaceae</taxon>
        <taxon>Somion</taxon>
    </lineage>
</organism>
<evidence type="ECO:0008006" key="5">
    <source>
        <dbReference type="Google" id="ProtNLM"/>
    </source>
</evidence>
<dbReference type="EMBL" id="OZ037946">
    <property type="protein sequence ID" value="CAL1704183.1"/>
    <property type="molecule type" value="Genomic_DNA"/>
</dbReference>
<evidence type="ECO:0000313" key="3">
    <source>
        <dbReference type="EMBL" id="CAL1704183.1"/>
    </source>
</evidence>
<evidence type="ECO:0000256" key="1">
    <source>
        <dbReference type="ARBA" id="ARBA00022801"/>
    </source>
</evidence>